<reference evidence="1 2" key="1">
    <citation type="submission" date="2017-08" db="EMBL/GenBank/DDBJ databases">
        <title>Pusillimonas indicus sp. nov., a member of the family Alcaligenaceae isolated from surface seawater.</title>
        <authorList>
            <person name="Li J."/>
        </authorList>
    </citation>
    <scope>NUCLEOTIDE SEQUENCE [LARGE SCALE GENOMIC DNA]</scope>
    <source>
        <strain evidence="1 2">L52-1-41</strain>
    </source>
</reference>
<comment type="caution">
    <text evidence="1">The sequence shown here is derived from an EMBL/GenBank/DDBJ whole genome shotgun (WGS) entry which is preliminary data.</text>
</comment>
<dbReference type="PANTHER" id="PTHR36302">
    <property type="entry name" value="BLR7088 PROTEIN"/>
    <property type="match status" value="1"/>
</dbReference>
<evidence type="ECO:0000313" key="2">
    <source>
        <dbReference type="Proteomes" id="UP000266206"/>
    </source>
</evidence>
<accession>A0A3A1YLA0</accession>
<dbReference type="PANTHER" id="PTHR36302:SF1">
    <property type="entry name" value="COPPER CHAPERONE PCU(A)C"/>
    <property type="match status" value="1"/>
</dbReference>
<dbReference type="Proteomes" id="UP000266206">
    <property type="component" value="Unassembled WGS sequence"/>
</dbReference>
<dbReference type="InterPro" id="IPR007410">
    <property type="entry name" value="LpqE-like"/>
</dbReference>
<dbReference type="Gene3D" id="2.60.40.1890">
    <property type="entry name" value="PCu(A)C copper chaperone"/>
    <property type="match status" value="1"/>
</dbReference>
<proteinExistence type="predicted"/>
<dbReference type="InterPro" id="IPR036182">
    <property type="entry name" value="PCuAC_sf"/>
</dbReference>
<dbReference type="EMBL" id="NQYH01000022">
    <property type="protein sequence ID" value="RIY39063.1"/>
    <property type="molecule type" value="Genomic_DNA"/>
</dbReference>
<dbReference type="SUPFAM" id="SSF110087">
    <property type="entry name" value="DR1885-like metal-binding protein"/>
    <property type="match status" value="1"/>
</dbReference>
<dbReference type="AlphaFoldDB" id="A0A3A1YLA0"/>
<evidence type="ECO:0000313" key="1">
    <source>
        <dbReference type="EMBL" id="RIY39063.1"/>
    </source>
</evidence>
<protein>
    <recommendedName>
        <fullName evidence="3">Copper chaperone PCu(A)C</fullName>
    </recommendedName>
</protein>
<dbReference type="InterPro" id="IPR058248">
    <property type="entry name" value="Lxx211020-like"/>
</dbReference>
<gene>
    <name evidence="1" type="ORF">CJP73_15530</name>
</gene>
<organism evidence="1 2">
    <name type="scientific">Neopusillimonas maritima</name>
    <dbReference type="NCBI Taxonomy" id="2026239"/>
    <lineage>
        <taxon>Bacteria</taxon>
        <taxon>Pseudomonadati</taxon>
        <taxon>Pseudomonadota</taxon>
        <taxon>Betaproteobacteria</taxon>
        <taxon>Burkholderiales</taxon>
        <taxon>Alcaligenaceae</taxon>
        <taxon>Neopusillimonas</taxon>
    </lineage>
</organism>
<dbReference type="Pfam" id="PF04314">
    <property type="entry name" value="PCuAC"/>
    <property type="match status" value="1"/>
</dbReference>
<evidence type="ECO:0008006" key="3">
    <source>
        <dbReference type="Google" id="ProtNLM"/>
    </source>
</evidence>
<sequence length="212" mass="22766">MIFGLFPIPQRMELKEKRLNFAQQTQEENAMKVVRLAAAIGLQSVLVASAWAASHGDHTGQGQGHNAAMQKMSGTIQNMPLADNVAVNNCWLRLLPGSAPSAGYFLLQNNRPDNIVVVGAAADAFDDVMVHQTRQENGLSRMAMVSDVVVEAGQKLEFKPGGYHLMLEKPNRQVQVGDTVGVSIALKSGEKVAAKCEVKPAATVSPAVHMSH</sequence>
<name>A0A3A1YLA0_9BURK</name>